<comment type="similarity">
    <text evidence="8">Belongs to the CCDC69 family.</text>
</comment>
<gene>
    <name evidence="9" type="primary">Ccdc69</name>
</gene>
<evidence type="ECO:0000256" key="4">
    <source>
        <dbReference type="ARBA" id="ARBA00022707"/>
    </source>
</evidence>
<accession>A0A8C6QIS5</accession>
<keyword evidence="6" id="KW-0206">Cytoskeleton</keyword>
<sequence>MGCRHSRSAEKVEKRETELLDTLDKEQRILEGRQEEAGPVLQTSYEQEKDALTNSFQETKALLQDTSAKLCASQEAVWARMNGVQGYLLSRVYNRHIQDHGSPGLFWEQELESLHHVIELKNERIHELERELLLVDMLKEKNLMLALKNTTLRQEIEDLHFRAGNRATMSRQFWKDVLQVLEKGSQDGPLCSRRRSH</sequence>
<dbReference type="Ensembl" id="ENSNGAT00000005366.1">
    <property type="protein sequence ID" value="ENSNGAP00000003641.1"/>
    <property type="gene ID" value="ENSNGAG00000004298.1"/>
</dbReference>
<dbReference type="GO" id="GO:0005634">
    <property type="term" value="C:nucleus"/>
    <property type="evidence" value="ECO:0007669"/>
    <property type="project" value="TreeGrafter"/>
</dbReference>
<evidence type="ECO:0000256" key="1">
    <source>
        <dbReference type="ARBA" id="ARBA00004186"/>
    </source>
</evidence>
<keyword evidence="3" id="KW-0963">Cytoplasm</keyword>
<dbReference type="PANTHER" id="PTHR24200:SF6">
    <property type="entry name" value="COILED-COIL DOMAIN-CONTAINING PROTEIN 69"/>
    <property type="match status" value="1"/>
</dbReference>
<protein>
    <submittedName>
        <fullName evidence="9">Coiled-coil domain containing 69</fullName>
    </submittedName>
</protein>
<dbReference type="CTD" id="26112"/>
<dbReference type="RefSeq" id="XP_008850091.1">
    <property type="nucleotide sequence ID" value="XM_008851869.3"/>
</dbReference>
<dbReference type="GeneTree" id="ENSGT00950000183026"/>
<evidence type="ECO:0000256" key="8">
    <source>
        <dbReference type="ARBA" id="ARBA00038407"/>
    </source>
</evidence>
<evidence type="ECO:0000256" key="2">
    <source>
        <dbReference type="ARBA" id="ARBA00004214"/>
    </source>
</evidence>
<keyword evidence="10" id="KW-1185">Reference proteome</keyword>
<dbReference type="OMA" id="ESQNGHC"/>
<organism evidence="9 10">
    <name type="scientific">Nannospalax galili</name>
    <name type="common">Northern Israeli blind subterranean mole rat</name>
    <name type="synonym">Spalax galili</name>
    <dbReference type="NCBI Taxonomy" id="1026970"/>
    <lineage>
        <taxon>Eukaryota</taxon>
        <taxon>Metazoa</taxon>
        <taxon>Chordata</taxon>
        <taxon>Craniata</taxon>
        <taxon>Vertebrata</taxon>
        <taxon>Euteleostomi</taxon>
        <taxon>Mammalia</taxon>
        <taxon>Eutheria</taxon>
        <taxon>Euarchontoglires</taxon>
        <taxon>Glires</taxon>
        <taxon>Rodentia</taxon>
        <taxon>Myomorpha</taxon>
        <taxon>Muroidea</taxon>
        <taxon>Spalacidae</taxon>
        <taxon>Spalacinae</taxon>
        <taxon>Nannospalax</taxon>
    </lineage>
</organism>
<keyword evidence="5" id="KW-0175">Coiled coil</keyword>
<dbReference type="GO" id="GO:0008017">
    <property type="term" value="F:microtubule binding"/>
    <property type="evidence" value="ECO:0007669"/>
    <property type="project" value="TreeGrafter"/>
</dbReference>
<evidence type="ECO:0000256" key="6">
    <source>
        <dbReference type="ARBA" id="ARBA00023212"/>
    </source>
</evidence>
<dbReference type="OrthoDB" id="10038993at2759"/>
<dbReference type="Proteomes" id="UP000694381">
    <property type="component" value="Unassembled WGS sequence"/>
</dbReference>
<proteinExistence type="inferred from homology"/>
<reference evidence="9" key="2">
    <citation type="submission" date="2025-09" db="UniProtKB">
        <authorList>
            <consortium name="Ensembl"/>
        </authorList>
    </citation>
    <scope>IDENTIFICATION</scope>
</reference>
<evidence type="ECO:0000313" key="10">
    <source>
        <dbReference type="Proteomes" id="UP000694381"/>
    </source>
</evidence>
<reference evidence="9" key="1">
    <citation type="submission" date="2025-08" db="UniProtKB">
        <authorList>
            <consortium name="Ensembl"/>
        </authorList>
    </citation>
    <scope>IDENTIFICATION</scope>
</reference>
<dbReference type="GO" id="GO:0005737">
    <property type="term" value="C:cytoplasm"/>
    <property type="evidence" value="ECO:0007669"/>
    <property type="project" value="TreeGrafter"/>
</dbReference>
<comment type="subcellular location">
    <subcellularLocation>
        <location evidence="1">Cytoplasm</location>
        <location evidence="1">Cytoskeleton</location>
        <location evidence="1">Spindle</location>
    </subcellularLocation>
    <subcellularLocation>
        <location evidence="2">Midbody</location>
    </subcellularLocation>
</comment>
<dbReference type="GO" id="GO:0005819">
    <property type="term" value="C:spindle"/>
    <property type="evidence" value="ECO:0007669"/>
    <property type="project" value="UniProtKB-SubCell"/>
</dbReference>
<keyword evidence="4" id="KW-0519">Myristate</keyword>
<evidence type="ECO:0000256" key="3">
    <source>
        <dbReference type="ARBA" id="ARBA00022490"/>
    </source>
</evidence>
<dbReference type="KEGG" id="ngi:103749064"/>
<evidence type="ECO:0000256" key="5">
    <source>
        <dbReference type="ARBA" id="ARBA00023054"/>
    </source>
</evidence>
<evidence type="ECO:0000256" key="7">
    <source>
        <dbReference type="ARBA" id="ARBA00023288"/>
    </source>
</evidence>
<dbReference type="PANTHER" id="PTHR24200">
    <property type="entry name" value="TOUCAN, ISOFORM A"/>
    <property type="match status" value="1"/>
</dbReference>
<dbReference type="AlphaFoldDB" id="A0A8C6QIS5"/>
<keyword evidence="7" id="KW-0449">Lipoprotein</keyword>
<evidence type="ECO:0000313" key="9">
    <source>
        <dbReference type="Ensembl" id="ENSNGAP00000003641.1"/>
    </source>
</evidence>
<dbReference type="GeneID" id="103749064"/>
<name>A0A8C6QIS5_NANGA</name>
<dbReference type="InterPro" id="IPR051293">
    <property type="entry name" value="MTUS1/CCDC69"/>
</dbReference>
<dbReference type="GO" id="GO:0030496">
    <property type="term" value="C:midbody"/>
    <property type="evidence" value="ECO:0007669"/>
    <property type="project" value="UniProtKB-SubCell"/>
</dbReference>